<reference evidence="4 5" key="1">
    <citation type="submission" date="2015-11" db="EMBL/GenBank/DDBJ databases">
        <title>Draft genome sequence of Paramesorhizobium deserti A-3-E, a strain highly resistant to diverse beta-lactam antibiotics.</title>
        <authorList>
            <person name="Lv R."/>
            <person name="Yang X."/>
            <person name="Fang N."/>
            <person name="Guo J."/>
            <person name="Luo X."/>
            <person name="Peng F."/>
            <person name="Yang R."/>
            <person name="Cui Y."/>
            <person name="Fang C."/>
            <person name="Song Y."/>
        </authorList>
    </citation>
    <scope>NUCLEOTIDE SEQUENCE [LARGE SCALE GENOMIC DNA]</scope>
    <source>
        <strain evidence="4 5">A-3-E</strain>
    </source>
</reference>
<dbReference type="Gene3D" id="3.40.630.30">
    <property type="match status" value="1"/>
</dbReference>
<feature type="domain" description="N-acetyltransferase" evidence="3">
    <location>
        <begin position="6"/>
        <end position="141"/>
    </location>
</feature>
<proteinExistence type="predicted"/>
<dbReference type="Pfam" id="PF13508">
    <property type="entry name" value="Acetyltransf_7"/>
    <property type="match status" value="1"/>
</dbReference>
<keyword evidence="2" id="KW-0012">Acyltransferase</keyword>
<gene>
    <name evidence="4" type="ORF">ATN84_11750</name>
</gene>
<evidence type="ECO:0000256" key="1">
    <source>
        <dbReference type="ARBA" id="ARBA00022679"/>
    </source>
</evidence>
<evidence type="ECO:0000256" key="2">
    <source>
        <dbReference type="ARBA" id="ARBA00023315"/>
    </source>
</evidence>
<evidence type="ECO:0000313" key="5">
    <source>
        <dbReference type="Proteomes" id="UP000070107"/>
    </source>
</evidence>
<dbReference type="SUPFAM" id="SSF55729">
    <property type="entry name" value="Acyl-CoA N-acyltransferases (Nat)"/>
    <property type="match status" value="1"/>
</dbReference>
<name>A0A135HV71_9HYPH</name>
<dbReference type="OrthoDB" id="9815099at2"/>
<dbReference type="PROSITE" id="PS51186">
    <property type="entry name" value="GNAT"/>
    <property type="match status" value="1"/>
</dbReference>
<dbReference type="AlphaFoldDB" id="A0A135HV71"/>
<dbReference type="InterPro" id="IPR000182">
    <property type="entry name" value="GNAT_dom"/>
</dbReference>
<dbReference type="RefSeq" id="WP_068882663.1">
    <property type="nucleotide sequence ID" value="NZ_LNTU01000023.1"/>
</dbReference>
<dbReference type="STRING" id="1494590.ATN84_11750"/>
<dbReference type="GO" id="GO:0016747">
    <property type="term" value="F:acyltransferase activity, transferring groups other than amino-acyl groups"/>
    <property type="evidence" value="ECO:0007669"/>
    <property type="project" value="InterPro"/>
</dbReference>
<organism evidence="4 5">
    <name type="scientific">Paramesorhizobium deserti</name>
    <dbReference type="NCBI Taxonomy" id="1494590"/>
    <lineage>
        <taxon>Bacteria</taxon>
        <taxon>Pseudomonadati</taxon>
        <taxon>Pseudomonadota</taxon>
        <taxon>Alphaproteobacteria</taxon>
        <taxon>Hyphomicrobiales</taxon>
        <taxon>Phyllobacteriaceae</taxon>
        <taxon>Paramesorhizobium</taxon>
    </lineage>
</organism>
<dbReference type="InterPro" id="IPR016181">
    <property type="entry name" value="Acyl_CoA_acyltransferase"/>
</dbReference>
<keyword evidence="1 4" id="KW-0808">Transferase</keyword>
<keyword evidence="5" id="KW-1185">Reference proteome</keyword>
<protein>
    <submittedName>
        <fullName evidence="4">GCN5 family acetyltransferase</fullName>
    </submittedName>
</protein>
<dbReference type="CDD" id="cd04301">
    <property type="entry name" value="NAT_SF"/>
    <property type="match status" value="1"/>
</dbReference>
<sequence>MLQLELTYAQEDPAHDLEIEAINREAFGPGRFTRAAYRIREGGPHDRSLSFVALQGGIVIGSVRMTHVRIGATPALLLGPLAVRPEWKNRGIGRALMRMAMEAARLAGHRLVVLVGDEPYYGPFGFRKVEPGRILMPASVDPNRLLACEFTPRALENVSGLVRHADRA</sequence>
<dbReference type="PANTHER" id="PTHR43877:SF1">
    <property type="entry name" value="ACETYLTRANSFERASE"/>
    <property type="match status" value="1"/>
</dbReference>
<dbReference type="PANTHER" id="PTHR43877">
    <property type="entry name" value="AMINOALKYLPHOSPHONATE N-ACETYLTRANSFERASE-RELATED-RELATED"/>
    <property type="match status" value="1"/>
</dbReference>
<accession>A0A135HV71</accession>
<evidence type="ECO:0000313" key="4">
    <source>
        <dbReference type="EMBL" id="KXF77072.1"/>
    </source>
</evidence>
<dbReference type="InterPro" id="IPR050832">
    <property type="entry name" value="Bact_Acetyltransf"/>
</dbReference>
<evidence type="ECO:0000259" key="3">
    <source>
        <dbReference type="PROSITE" id="PS51186"/>
    </source>
</evidence>
<comment type="caution">
    <text evidence="4">The sequence shown here is derived from an EMBL/GenBank/DDBJ whole genome shotgun (WGS) entry which is preliminary data.</text>
</comment>
<dbReference type="Proteomes" id="UP000070107">
    <property type="component" value="Unassembled WGS sequence"/>
</dbReference>
<dbReference type="EMBL" id="LNTU01000023">
    <property type="protein sequence ID" value="KXF77072.1"/>
    <property type="molecule type" value="Genomic_DNA"/>
</dbReference>